<evidence type="ECO:0000256" key="10">
    <source>
        <dbReference type="ARBA" id="ARBA00048205"/>
    </source>
</evidence>
<evidence type="ECO:0000256" key="6">
    <source>
        <dbReference type="ARBA" id="ARBA00022694"/>
    </source>
</evidence>
<evidence type="ECO:0000256" key="5">
    <source>
        <dbReference type="ARBA" id="ARBA00022643"/>
    </source>
</evidence>
<keyword evidence="9 12" id="KW-0560">Oxidoreductase</keyword>
<dbReference type="PANTHER" id="PTHR11082:SF25">
    <property type="entry name" value="DUS-LIKE FMN-BINDING DOMAIN-CONTAINING PROTEIN"/>
    <property type="match status" value="1"/>
</dbReference>
<feature type="binding site" evidence="14">
    <location>
        <begin position="264"/>
        <end position="265"/>
    </location>
    <ligand>
        <name>FMN</name>
        <dbReference type="ChEBI" id="CHEBI:58210"/>
    </ligand>
</feature>
<feature type="binding site" evidence="14">
    <location>
        <position position="206"/>
    </location>
    <ligand>
        <name>FMN</name>
        <dbReference type="ChEBI" id="CHEBI:58210"/>
    </ligand>
</feature>
<dbReference type="Pfam" id="PF01207">
    <property type="entry name" value="Dus"/>
    <property type="match status" value="2"/>
</dbReference>
<comment type="caution">
    <text evidence="16">The sequence shown here is derived from an EMBL/GenBank/DDBJ whole genome shotgun (WGS) entry which is preliminary data.</text>
</comment>
<feature type="domain" description="DUS-like FMN-binding" evidence="15">
    <location>
        <begin position="119"/>
        <end position="341"/>
    </location>
</feature>
<evidence type="ECO:0000256" key="3">
    <source>
        <dbReference type="ARBA" id="ARBA00022555"/>
    </source>
</evidence>
<dbReference type="GO" id="GO:0000049">
    <property type="term" value="F:tRNA binding"/>
    <property type="evidence" value="ECO:0007669"/>
    <property type="project" value="UniProtKB-KW"/>
</dbReference>
<feature type="binding site" evidence="14">
    <location>
        <position position="178"/>
    </location>
    <ligand>
        <name>FMN</name>
        <dbReference type="ChEBI" id="CHEBI:58210"/>
    </ligand>
</feature>
<dbReference type="Gene3D" id="1.10.1200.80">
    <property type="entry name" value="Putative flavin oxidoreducatase, domain 2"/>
    <property type="match status" value="1"/>
</dbReference>
<dbReference type="PIRSF" id="PIRSF006621">
    <property type="entry name" value="Dus"/>
    <property type="match status" value="1"/>
</dbReference>
<keyword evidence="8" id="KW-0694">RNA-binding</keyword>
<comment type="function">
    <text evidence="2 12">Catalyzes the synthesis of 5,6-dihydrouridine (D), a modified base found in the D-loop of most tRNAs, via the reduction of the C5-C6 double bond in target uridines.</text>
</comment>
<evidence type="ECO:0000313" key="16">
    <source>
        <dbReference type="EMBL" id="OGM97725.1"/>
    </source>
</evidence>
<accession>A0A1F8ECM3</accession>
<comment type="similarity">
    <text evidence="12">Belongs to the dus family.</text>
</comment>
<dbReference type="InterPro" id="IPR013785">
    <property type="entry name" value="Aldolase_TIM"/>
</dbReference>
<evidence type="ECO:0000256" key="8">
    <source>
        <dbReference type="ARBA" id="ARBA00022884"/>
    </source>
</evidence>
<organism evidence="16 17">
    <name type="scientific">Candidatus Yanofskybacteria bacterium RIFCSPHIGHO2_01_FULL_41_21</name>
    <dbReference type="NCBI Taxonomy" id="1802660"/>
    <lineage>
        <taxon>Bacteria</taxon>
        <taxon>Candidatus Yanofskyibacteriota</taxon>
    </lineage>
</organism>
<comment type="catalytic activity">
    <reaction evidence="10">
        <text>a 5,6-dihydrouridine in tRNA + NADP(+) = a uridine in tRNA + NADPH + H(+)</text>
        <dbReference type="Rhea" id="RHEA:23624"/>
        <dbReference type="Rhea" id="RHEA-COMP:13339"/>
        <dbReference type="Rhea" id="RHEA-COMP:13887"/>
        <dbReference type="ChEBI" id="CHEBI:15378"/>
        <dbReference type="ChEBI" id="CHEBI:57783"/>
        <dbReference type="ChEBI" id="CHEBI:58349"/>
        <dbReference type="ChEBI" id="CHEBI:65315"/>
        <dbReference type="ChEBI" id="CHEBI:74443"/>
    </reaction>
</comment>
<protein>
    <recommendedName>
        <fullName evidence="12">tRNA-dihydrouridine synthase</fullName>
        <ecNumber evidence="12">1.3.1.-</ecNumber>
    </recommendedName>
</protein>
<keyword evidence="14" id="KW-0547">Nucleotide-binding</keyword>
<dbReference type="PANTHER" id="PTHR11082">
    <property type="entry name" value="TRNA-DIHYDROURIDINE SYNTHASE"/>
    <property type="match status" value="1"/>
</dbReference>
<evidence type="ECO:0000313" key="17">
    <source>
        <dbReference type="Proteomes" id="UP000178520"/>
    </source>
</evidence>
<keyword evidence="4 12" id="KW-0285">Flavoprotein</keyword>
<feature type="binding site" evidence="14">
    <location>
        <position position="82"/>
    </location>
    <ligand>
        <name>FMN</name>
        <dbReference type="ChEBI" id="CHEBI:58210"/>
    </ligand>
</feature>
<comment type="catalytic activity">
    <reaction evidence="11">
        <text>a 5,6-dihydrouridine in tRNA + NAD(+) = a uridine in tRNA + NADH + H(+)</text>
        <dbReference type="Rhea" id="RHEA:54452"/>
        <dbReference type="Rhea" id="RHEA-COMP:13339"/>
        <dbReference type="Rhea" id="RHEA-COMP:13887"/>
        <dbReference type="ChEBI" id="CHEBI:15378"/>
        <dbReference type="ChEBI" id="CHEBI:57540"/>
        <dbReference type="ChEBI" id="CHEBI:57945"/>
        <dbReference type="ChEBI" id="CHEBI:65315"/>
        <dbReference type="ChEBI" id="CHEBI:74443"/>
    </reaction>
</comment>
<evidence type="ECO:0000256" key="13">
    <source>
        <dbReference type="PIRSR" id="PIRSR006621-1"/>
    </source>
</evidence>
<comment type="cofactor">
    <cofactor evidence="1 12 14">
        <name>FMN</name>
        <dbReference type="ChEBI" id="CHEBI:58210"/>
    </cofactor>
</comment>
<evidence type="ECO:0000256" key="9">
    <source>
        <dbReference type="ARBA" id="ARBA00023002"/>
    </source>
</evidence>
<dbReference type="InterPro" id="IPR001269">
    <property type="entry name" value="DUS_fam"/>
</dbReference>
<evidence type="ECO:0000256" key="14">
    <source>
        <dbReference type="PIRSR" id="PIRSR006621-2"/>
    </source>
</evidence>
<dbReference type="EMBL" id="MGJA01000009">
    <property type="protein sequence ID" value="OGM97725.1"/>
    <property type="molecule type" value="Genomic_DNA"/>
</dbReference>
<evidence type="ECO:0000256" key="12">
    <source>
        <dbReference type="PIRNR" id="PIRNR006621"/>
    </source>
</evidence>
<evidence type="ECO:0000256" key="11">
    <source>
        <dbReference type="ARBA" id="ARBA00048802"/>
    </source>
</evidence>
<dbReference type="CDD" id="cd02801">
    <property type="entry name" value="DUS_like_FMN"/>
    <property type="match status" value="1"/>
</dbReference>
<keyword evidence="6 12" id="KW-0819">tRNA processing</keyword>
<evidence type="ECO:0000256" key="1">
    <source>
        <dbReference type="ARBA" id="ARBA00001917"/>
    </source>
</evidence>
<dbReference type="GO" id="GO:0017150">
    <property type="term" value="F:tRNA dihydrouridine synthase activity"/>
    <property type="evidence" value="ECO:0007669"/>
    <property type="project" value="InterPro"/>
</dbReference>
<dbReference type="PROSITE" id="PS01136">
    <property type="entry name" value="UPF0034"/>
    <property type="match status" value="1"/>
</dbReference>
<dbReference type="InterPro" id="IPR024036">
    <property type="entry name" value="tRNA-dHydroUridine_Synthase_C"/>
</dbReference>
<name>A0A1F8ECM3_9BACT</name>
<keyword evidence="5 12" id="KW-0288">FMN</keyword>
<dbReference type="AlphaFoldDB" id="A0A1F8ECM3"/>
<dbReference type="EC" id="1.3.1.-" evidence="12"/>
<dbReference type="SUPFAM" id="SSF51395">
    <property type="entry name" value="FMN-linked oxidoreductases"/>
    <property type="match status" value="1"/>
</dbReference>
<feature type="domain" description="DUS-like FMN-binding" evidence="15">
    <location>
        <begin position="23"/>
        <end position="99"/>
    </location>
</feature>
<dbReference type="GO" id="GO:0050660">
    <property type="term" value="F:flavin adenine dinucleotide binding"/>
    <property type="evidence" value="ECO:0007669"/>
    <property type="project" value="InterPro"/>
</dbReference>
<dbReference type="STRING" id="1802660.A2735_01135"/>
<evidence type="ECO:0000256" key="7">
    <source>
        <dbReference type="ARBA" id="ARBA00022857"/>
    </source>
</evidence>
<dbReference type="Proteomes" id="UP000178520">
    <property type="component" value="Unassembled WGS sequence"/>
</dbReference>
<evidence type="ECO:0000256" key="2">
    <source>
        <dbReference type="ARBA" id="ARBA00002790"/>
    </source>
</evidence>
<reference evidence="16 17" key="1">
    <citation type="journal article" date="2016" name="Nat. Commun.">
        <title>Thousands of microbial genomes shed light on interconnected biogeochemical processes in an aquifer system.</title>
        <authorList>
            <person name="Anantharaman K."/>
            <person name="Brown C.T."/>
            <person name="Hug L.A."/>
            <person name="Sharon I."/>
            <person name="Castelle C.J."/>
            <person name="Probst A.J."/>
            <person name="Thomas B.C."/>
            <person name="Singh A."/>
            <person name="Wilkins M.J."/>
            <person name="Karaoz U."/>
            <person name="Brodie E.L."/>
            <person name="Williams K.H."/>
            <person name="Hubbard S.S."/>
            <person name="Banfield J.F."/>
        </authorList>
    </citation>
    <scope>NUCLEOTIDE SEQUENCE [LARGE SCALE GENOMIC DNA]</scope>
</reference>
<evidence type="ECO:0000259" key="15">
    <source>
        <dbReference type="Pfam" id="PF01207"/>
    </source>
</evidence>
<gene>
    <name evidence="16" type="ORF">A2735_01135</name>
</gene>
<feature type="active site" description="Proton donor" evidence="13">
    <location>
        <position position="134"/>
    </location>
</feature>
<dbReference type="InterPro" id="IPR035587">
    <property type="entry name" value="DUS-like_FMN-bd"/>
</dbReference>
<sequence>MKDNFWQKLKALRQAQDKPFFVLAPMADVTDMAFRQIIVECGKPNVLYTEFVSASGLYSEKGRPKLLPHLKFGENERPIVVQLFGSVPAHFYEAAKIIAGFCPVVDFSDAQSTTPKATEKFTTGFDGIDINMGCPAGKIVKQDSGSGLILNPVLAQEIIRETKRGIESTGKSISVSVKTRIGYNSIITEEWISKIIEAEPDAIIVHGRTMKEASKVPAHWDEIEKAGKLCREAGIPIIGNGDVMSYVEGIEKAKQYNLDGIMVGRGVFHNPWFFNPSVDPATKTPEERIALLKKHIENFIKLWGTEKNFAVMKRFIKIYINDFKGAKDLREKLMNMKNPSDIIKFISDTEYTIVK</sequence>
<keyword evidence="7" id="KW-0521">NADP</keyword>
<keyword evidence="3" id="KW-0820">tRNA-binding</keyword>
<dbReference type="Gene3D" id="3.20.20.70">
    <property type="entry name" value="Aldolase class I"/>
    <property type="match status" value="1"/>
</dbReference>
<evidence type="ECO:0000256" key="4">
    <source>
        <dbReference type="ARBA" id="ARBA00022630"/>
    </source>
</evidence>
<feature type="binding site" evidence="14">
    <location>
        <begin position="25"/>
        <end position="27"/>
    </location>
    <ligand>
        <name>FMN</name>
        <dbReference type="ChEBI" id="CHEBI:58210"/>
    </ligand>
</feature>
<proteinExistence type="inferred from homology"/>
<dbReference type="InterPro" id="IPR018517">
    <property type="entry name" value="tRNA_hU_synthase_CS"/>
</dbReference>